<feature type="signal peptide" evidence="2">
    <location>
        <begin position="1"/>
        <end position="26"/>
    </location>
</feature>
<gene>
    <name evidence="3" type="ORF">HU200_007296</name>
</gene>
<reference evidence="3" key="1">
    <citation type="submission" date="2020-07" db="EMBL/GenBank/DDBJ databases">
        <title>Genome sequence and genetic diversity analysis of an under-domesticated orphan crop, white fonio (Digitaria exilis).</title>
        <authorList>
            <person name="Bennetzen J.L."/>
            <person name="Chen S."/>
            <person name="Ma X."/>
            <person name="Wang X."/>
            <person name="Yssel A.E.J."/>
            <person name="Chaluvadi S.R."/>
            <person name="Johnson M."/>
            <person name="Gangashetty P."/>
            <person name="Hamidou F."/>
            <person name="Sanogo M.D."/>
            <person name="Zwaenepoel A."/>
            <person name="Wallace J."/>
            <person name="Van De Peer Y."/>
            <person name="Van Deynze A."/>
        </authorList>
    </citation>
    <scope>NUCLEOTIDE SEQUENCE</scope>
    <source>
        <tissue evidence="3">Leaves</tissue>
    </source>
</reference>
<dbReference type="PANTHER" id="PTHR35161">
    <property type="entry name" value="OS02G0303100 PROTEIN"/>
    <property type="match status" value="1"/>
</dbReference>
<evidence type="ECO:0000313" key="3">
    <source>
        <dbReference type="EMBL" id="KAF8768738.1"/>
    </source>
</evidence>
<accession>A0A835KR98</accession>
<evidence type="ECO:0000313" key="4">
    <source>
        <dbReference type="Proteomes" id="UP000636709"/>
    </source>
</evidence>
<dbReference type="PANTHER" id="PTHR35161:SF1">
    <property type="entry name" value="OS02G0138300 PROTEIN"/>
    <property type="match status" value="1"/>
</dbReference>
<name>A0A835KR98_9POAL</name>
<protein>
    <submittedName>
        <fullName evidence="3">Uncharacterized protein</fullName>
    </submittedName>
</protein>
<dbReference type="OrthoDB" id="672749at2759"/>
<evidence type="ECO:0000256" key="2">
    <source>
        <dbReference type="SAM" id="SignalP"/>
    </source>
</evidence>
<feature type="chain" id="PRO_5032482424" evidence="2">
    <location>
        <begin position="27"/>
        <end position="536"/>
    </location>
</feature>
<comment type="caution">
    <text evidence="3">The sequence shown here is derived from an EMBL/GenBank/DDBJ whole genome shotgun (WGS) entry which is preliminary data.</text>
</comment>
<organism evidence="3 4">
    <name type="scientific">Digitaria exilis</name>
    <dbReference type="NCBI Taxonomy" id="1010633"/>
    <lineage>
        <taxon>Eukaryota</taxon>
        <taxon>Viridiplantae</taxon>
        <taxon>Streptophyta</taxon>
        <taxon>Embryophyta</taxon>
        <taxon>Tracheophyta</taxon>
        <taxon>Spermatophyta</taxon>
        <taxon>Magnoliopsida</taxon>
        <taxon>Liliopsida</taxon>
        <taxon>Poales</taxon>
        <taxon>Poaceae</taxon>
        <taxon>PACMAD clade</taxon>
        <taxon>Panicoideae</taxon>
        <taxon>Panicodae</taxon>
        <taxon>Paniceae</taxon>
        <taxon>Anthephorinae</taxon>
        <taxon>Digitaria</taxon>
    </lineage>
</organism>
<sequence length="536" mass="59670">MGAAPKFLRFLSWRSLAALPAPPARAATTRLLVAGPYASTTRPTLFPRRHTLPYGSVAPQRTSASSSSPFARPTEPPPPPRDLRSTAVCLPPSSASAQAAQLPPRRTLDPLASPSSPCYTSRGPPPPPRDLQSPDTCLPPSSASTLPPRRTIDPPLPTSSSTPAESDYSVRDLKWSQAELSSATPSLLMLKYKARNVKKFWIISERSLFLSRFLMCLLRLITTFNANKPYMLKEAAKRSFRSLILRIARIHIENKCMSSPISVENILATSTGTLLFAEEETEEQTEDGMDRNWADLKSCIVSVMTEIHGDEVITKLPGGFKHLLGEMVDPSRDRSYLLPNHASLLPASTRAIAVLKIYMLLVEELPNIDLSHAAIANSVLATGADPYTQPVNHWFDIAKNDTMLSNWLSFRGGMYNRNESRSLMVLHRHITHHCMEHKKKSPTGDYTYEAVQNLLEHNFSEFIPRLQFALWDEGLLEPLRGMNAMMLKSAEACYEVISAVQVNASTELLYEECLRPLFLHHKHLWGYEGTCSDGLI</sequence>
<keyword evidence="2" id="KW-0732">Signal</keyword>
<feature type="compositionally biased region" description="Low complexity" evidence="1">
    <location>
        <begin position="90"/>
        <end position="104"/>
    </location>
</feature>
<dbReference type="AlphaFoldDB" id="A0A835KR98"/>
<evidence type="ECO:0000256" key="1">
    <source>
        <dbReference type="SAM" id="MobiDB-lite"/>
    </source>
</evidence>
<dbReference type="Proteomes" id="UP000636709">
    <property type="component" value="Unassembled WGS sequence"/>
</dbReference>
<dbReference type="EMBL" id="JACEFO010000500">
    <property type="protein sequence ID" value="KAF8768738.1"/>
    <property type="molecule type" value="Genomic_DNA"/>
</dbReference>
<keyword evidence="4" id="KW-1185">Reference proteome</keyword>
<proteinExistence type="predicted"/>
<feature type="region of interest" description="Disordered" evidence="1">
    <location>
        <begin position="38"/>
        <end position="167"/>
    </location>
</feature>
<feature type="compositionally biased region" description="Polar residues" evidence="1">
    <location>
        <begin position="133"/>
        <end position="145"/>
    </location>
</feature>
<feature type="compositionally biased region" description="Polar residues" evidence="1">
    <location>
        <begin position="59"/>
        <end position="68"/>
    </location>
</feature>